<reference evidence="6 7" key="2">
    <citation type="submission" date="2019-09" db="EMBL/GenBank/DDBJ databases">
        <authorList>
            <person name="Jin C."/>
        </authorList>
    </citation>
    <scope>NUCLEOTIDE SEQUENCE [LARGE SCALE GENOMIC DNA]</scope>
    <source>
        <strain evidence="6 7">BN140002</strain>
    </source>
</reference>
<dbReference type="CDD" id="cd00130">
    <property type="entry name" value="PAS"/>
    <property type="match status" value="1"/>
</dbReference>
<dbReference type="Proteomes" id="UP000323142">
    <property type="component" value="Unassembled WGS sequence"/>
</dbReference>
<keyword evidence="1" id="KW-0285">Flavoprotein</keyword>
<dbReference type="OrthoDB" id="7991996at2"/>
<gene>
    <name evidence="6" type="ORF">F0L46_02690</name>
</gene>
<evidence type="ECO:0000256" key="2">
    <source>
        <dbReference type="ARBA" id="ARBA00022643"/>
    </source>
</evidence>
<organism evidence="6 7">
    <name type="scientific">Salinarimonas soli</name>
    <dbReference type="NCBI Taxonomy" id="1638099"/>
    <lineage>
        <taxon>Bacteria</taxon>
        <taxon>Pseudomonadati</taxon>
        <taxon>Pseudomonadota</taxon>
        <taxon>Alphaproteobacteria</taxon>
        <taxon>Hyphomicrobiales</taxon>
        <taxon>Salinarimonadaceae</taxon>
        <taxon>Salinarimonas</taxon>
    </lineage>
</organism>
<feature type="region of interest" description="Disordered" evidence="4">
    <location>
        <begin position="127"/>
        <end position="153"/>
    </location>
</feature>
<dbReference type="Pfam" id="PF13426">
    <property type="entry name" value="PAS_9"/>
    <property type="match status" value="1"/>
</dbReference>
<dbReference type="PANTHER" id="PTHR47429:SF2">
    <property type="entry name" value="PROTEIN TWIN LOV 1"/>
    <property type="match status" value="1"/>
</dbReference>
<protein>
    <submittedName>
        <fullName evidence="6">PAS domain-containing protein</fullName>
    </submittedName>
</protein>
<keyword evidence="3" id="KW-0157">Chromophore</keyword>
<dbReference type="NCBIfam" id="TIGR00229">
    <property type="entry name" value="sensory_box"/>
    <property type="match status" value="1"/>
</dbReference>
<evidence type="ECO:0000313" key="6">
    <source>
        <dbReference type="EMBL" id="KAA2242215.1"/>
    </source>
</evidence>
<dbReference type="RefSeq" id="WP_149815486.1">
    <property type="nucleotide sequence ID" value="NZ_VUOA01000006.1"/>
</dbReference>
<evidence type="ECO:0000313" key="7">
    <source>
        <dbReference type="Proteomes" id="UP000323142"/>
    </source>
</evidence>
<dbReference type="AlphaFoldDB" id="A0A5B2VT77"/>
<reference evidence="6 7" key="1">
    <citation type="submission" date="2019-09" db="EMBL/GenBank/DDBJ databases">
        <title>Salinarimonas rosea gen. nov., sp. nov., a new member of the a-2 subgroup of the Proteobacteria.</title>
        <authorList>
            <person name="Liu J."/>
        </authorList>
    </citation>
    <scope>NUCLEOTIDE SEQUENCE [LARGE SCALE GENOMIC DNA]</scope>
    <source>
        <strain evidence="6 7">BN140002</strain>
    </source>
</reference>
<dbReference type="SMART" id="SM00091">
    <property type="entry name" value="PAS"/>
    <property type="match status" value="1"/>
</dbReference>
<feature type="domain" description="PAS" evidence="5">
    <location>
        <begin position="3"/>
        <end position="78"/>
    </location>
</feature>
<sequence>MTVEDLIRTLAEANDTAIVLTDTSLGEPGPTILYVNPAFCRMTGYEAHEVVGRSPRMLQGARTNRLVLRTLARALREGKPFSGCVVNYRKSGEQYLCQVDIEPLFNRAGELEHFIAFEREVKRRRGRPAKGALGRFEAVSNRQPAPKTNPSPA</sequence>
<evidence type="ECO:0000256" key="1">
    <source>
        <dbReference type="ARBA" id="ARBA00022630"/>
    </source>
</evidence>
<keyword evidence="7" id="KW-1185">Reference proteome</keyword>
<dbReference type="InterPro" id="IPR001610">
    <property type="entry name" value="PAC"/>
</dbReference>
<dbReference type="SUPFAM" id="SSF55785">
    <property type="entry name" value="PYP-like sensor domain (PAS domain)"/>
    <property type="match status" value="1"/>
</dbReference>
<dbReference type="SMART" id="SM00086">
    <property type="entry name" value="PAC"/>
    <property type="match status" value="1"/>
</dbReference>
<accession>A0A5B2VT77</accession>
<dbReference type="PROSITE" id="PS50112">
    <property type="entry name" value="PAS"/>
    <property type="match status" value="1"/>
</dbReference>
<proteinExistence type="predicted"/>
<evidence type="ECO:0000256" key="3">
    <source>
        <dbReference type="ARBA" id="ARBA00022991"/>
    </source>
</evidence>
<dbReference type="PANTHER" id="PTHR47429">
    <property type="entry name" value="PROTEIN TWIN LOV 1"/>
    <property type="match status" value="1"/>
</dbReference>
<dbReference type="Gene3D" id="3.30.450.20">
    <property type="entry name" value="PAS domain"/>
    <property type="match status" value="1"/>
</dbReference>
<dbReference type="EMBL" id="VUOA01000006">
    <property type="protein sequence ID" value="KAA2242215.1"/>
    <property type="molecule type" value="Genomic_DNA"/>
</dbReference>
<evidence type="ECO:0000259" key="5">
    <source>
        <dbReference type="PROSITE" id="PS50112"/>
    </source>
</evidence>
<evidence type="ECO:0000256" key="4">
    <source>
        <dbReference type="SAM" id="MobiDB-lite"/>
    </source>
</evidence>
<dbReference type="InterPro" id="IPR000014">
    <property type="entry name" value="PAS"/>
</dbReference>
<comment type="caution">
    <text evidence="6">The sequence shown here is derived from an EMBL/GenBank/DDBJ whole genome shotgun (WGS) entry which is preliminary data.</text>
</comment>
<keyword evidence="2" id="KW-0288">FMN</keyword>
<dbReference type="InterPro" id="IPR035965">
    <property type="entry name" value="PAS-like_dom_sf"/>
</dbReference>
<name>A0A5B2VT77_9HYPH</name>